<reference evidence="2" key="2">
    <citation type="submission" date="2020-11" db="EMBL/GenBank/DDBJ databases">
        <authorList>
            <person name="McCartney M.A."/>
            <person name="Auch B."/>
            <person name="Kono T."/>
            <person name="Mallez S."/>
            <person name="Becker A."/>
            <person name="Gohl D.M."/>
            <person name="Silverstein K.A.T."/>
            <person name="Koren S."/>
            <person name="Bechman K.B."/>
            <person name="Herman A."/>
            <person name="Abrahante J.E."/>
            <person name="Garbe J."/>
        </authorList>
    </citation>
    <scope>NUCLEOTIDE SEQUENCE</scope>
    <source>
        <strain evidence="2">Duluth1</strain>
        <tissue evidence="2">Whole animal</tissue>
    </source>
</reference>
<comment type="caution">
    <text evidence="2">The sequence shown here is derived from an EMBL/GenBank/DDBJ whole genome shotgun (WGS) entry which is preliminary data.</text>
</comment>
<evidence type="ECO:0000256" key="1">
    <source>
        <dbReference type="SAM" id="Phobius"/>
    </source>
</evidence>
<dbReference type="Proteomes" id="UP000828390">
    <property type="component" value="Unassembled WGS sequence"/>
</dbReference>
<sequence>MKYDILDLTEAFKQSIQQSKAHLKFSVRQYFCKSLSAKTNAKLREDSVKIRTYLKTYDLTSDLWTKNTEKSISALENNIIAILMKKETTNDAQIQTEQRLKDNSEQLENIRKHTFNKDSLIVIIMLLVVSQIYTLYMIQHLRTPVQRNGR</sequence>
<evidence type="ECO:0000313" key="2">
    <source>
        <dbReference type="EMBL" id="KAH3700008.1"/>
    </source>
</evidence>
<gene>
    <name evidence="2" type="ORF">DPMN_074971</name>
</gene>
<evidence type="ECO:0000313" key="3">
    <source>
        <dbReference type="Proteomes" id="UP000828390"/>
    </source>
</evidence>
<keyword evidence="3" id="KW-1185">Reference proteome</keyword>
<accession>A0A9D4BM24</accession>
<keyword evidence="1" id="KW-0472">Membrane</keyword>
<protein>
    <submittedName>
        <fullName evidence="2">Uncharacterized protein</fullName>
    </submittedName>
</protein>
<keyword evidence="1" id="KW-1133">Transmembrane helix</keyword>
<dbReference type="AlphaFoldDB" id="A0A9D4BM24"/>
<dbReference type="EMBL" id="JAIWYP010000015">
    <property type="protein sequence ID" value="KAH3700008.1"/>
    <property type="molecule type" value="Genomic_DNA"/>
</dbReference>
<proteinExistence type="predicted"/>
<name>A0A9D4BM24_DREPO</name>
<reference evidence="2" key="1">
    <citation type="journal article" date="2019" name="bioRxiv">
        <title>The Genome of the Zebra Mussel, Dreissena polymorpha: A Resource for Invasive Species Research.</title>
        <authorList>
            <person name="McCartney M.A."/>
            <person name="Auch B."/>
            <person name="Kono T."/>
            <person name="Mallez S."/>
            <person name="Zhang Y."/>
            <person name="Obille A."/>
            <person name="Becker A."/>
            <person name="Abrahante J.E."/>
            <person name="Garbe J."/>
            <person name="Badalamenti J.P."/>
            <person name="Herman A."/>
            <person name="Mangelson H."/>
            <person name="Liachko I."/>
            <person name="Sullivan S."/>
            <person name="Sone E.D."/>
            <person name="Koren S."/>
            <person name="Silverstein K.A.T."/>
            <person name="Beckman K.B."/>
            <person name="Gohl D.M."/>
        </authorList>
    </citation>
    <scope>NUCLEOTIDE SEQUENCE</scope>
    <source>
        <strain evidence="2">Duluth1</strain>
        <tissue evidence="2">Whole animal</tissue>
    </source>
</reference>
<keyword evidence="1" id="KW-0812">Transmembrane</keyword>
<feature type="transmembrane region" description="Helical" evidence="1">
    <location>
        <begin position="120"/>
        <end position="138"/>
    </location>
</feature>
<organism evidence="2 3">
    <name type="scientific">Dreissena polymorpha</name>
    <name type="common">Zebra mussel</name>
    <name type="synonym">Mytilus polymorpha</name>
    <dbReference type="NCBI Taxonomy" id="45954"/>
    <lineage>
        <taxon>Eukaryota</taxon>
        <taxon>Metazoa</taxon>
        <taxon>Spiralia</taxon>
        <taxon>Lophotrochozoa</taxon>
        <taxon>Mollusca</taxon>
        <taxon>Bivalvia</taxon>
        <taxon>Autobranchia</taxon>
        <taxon>Heteroconchia</taxon>
        <taxon>Euheterodonta</taxon>
        <taxon>Imparidentia</taxon>
        <taxon>Neoheterodontei</taxon>
        <taxon>Myida</taxon>
        <taxon>Dreissenoidea</taxon>
        <taxon>Dreissenidae</taxon>
        <taxon>Dreissena</taxon>
    </lineage>
</organism>